<feature type="binding site" evidence="2">
    <location>
        <position position="312"/>
    </location>
    <ligand>
        <name>Cu cation</name>
        <dbReference type="ChEBI" id="CHEBI:23378"/>
    </ligand>
</feature>
<dbReference type="Proteomes" id="UP000221165">
    <property type="component" value="Unassembled WGS sequence"/>
</dbReference>
<keyword evidence="5" id="KW-0812">Transmembrane</keyword>
<dbReference type="AlphaFoldDB" id="A0A2C6L2B4"/>
<dbReference type="InterPro" id="IPR036249">
    <property type="entry name" value="Thioredoxin-like_sf"/>
</dbReference>
<feature type="transmembrane region" description="Helical" evidence="5">
    <location>
        <begin position="231"/>
        <end position="252"/>
    </location>
</feature>
<dbReference type="Gene3D" id="3.40.30.10">
    <property type="entry name" value="Glutaredoxin"/>
    <property type="match status" value="1"/>
</dbReference>
<feature type="compositionally biased region" description="Basic and acidic residues" evidence="4">
    <location>
        <begin position="187"/>
        <end position="198"/>
    </location>
</feature>
<dbReference type="PANTHER" id="PTHR12151:SF5">
    <property type="entry name" value="AT19154P"/>
    <property type="match status" value="1"/>
</dbReference>
<dbReference type="SUPFAM" id="SSF52833">
    <property type="entry name" value="Thioredoxin-like"/>
    <property type="match status" value="1"/>
</dbReference>
<comment type="caution">
    <text evidence="6">The sequence shown here is derived from an EMBL/GenBank/DDBJ whole genome shotgun (WGS) entry which is preliminary data.</text>
</comment>
<dbReference type="InterPro" id="IPR003782">
    <property type="entry name" value="SCO1/SenC"/>
</dbReference>
<evidence type="ECO:0000313" key="7">
    <source>
        <dbReference type="Proteomes" id="UP000221165"/>
    </source>
</evidence>
<dbReference type="GO" id="GO:0005739">
    <property type="term" value="C:mitochondrion"/>
    <property type="evidence" value="ECO:0007669"/>
    <property type="project" value="GOC"/>
</dbReference>
<keyword evidence="5" id="KW-0472">Membrane</keyword>
<feature type="binding site" evidence="2">
    <location>
        <position position="384"/>
    </location>
    <ligand>
        <name>Cu cation</name>
        <dbReference type="ChEBI" id="CHEBI:23378"/>
    </ligand>
</feature>
<evidence type="ECO:0000256" key="5">
    <source>
        <dbReference type="SAM" id="Phobius"/>
    </source>
</evidence>
<evidence type="ECO:0000256" key="2">
    <source>
        <dbReference type="PIRSR" id="PIRSR603782-1"/>
    </source>
</evidence>
<feature type="binding site" evidence="2">
    <location>
        <position position="308"/>
    </location>
    <ligand>
        <name>Cu cation</name>
        <dbReference type="ChEBI" id="CHEBI:23378"/>
    </ligand>
</feature>
<dbReference type="FunFam" id="3.40.30.10:FF:000013">
    <property type="entry name" value="Blast:Protein SCO1 homolog, mitochondrial"/>
    <property type="match status" value="1"/>
</dbReference>
<feature type="disulfide bond" description="Redox-active" evidence="3">
    <location>
        <begin position="308"/>
        <end position="312"/>
    </location>
</feature>
<dbReference type="GO" id="GO:0033617">
    <property type="term" value="P:mitochondrial respiratory chain complex IV assembly"/>
    <property type="evidence" value="ECO:0007669"/>
    <property type="project" value="TreeGrafter"/>
</dbReference>
<evidence type="ECO:0000256" key="4">
    <source>
        <dbReference type="SAM" id="MobiDB-lite"/>
    </source>
</evidence>
<gene>
    <name evidence="6" type="ORF">CSUI_000107</name>
</gene>
<evidence type="ECO:0000256" key="3">
    <source>
        <dbReference type="PIRSR" id="PIRSR603782-2"/>
    </source>
</evidence>
<organism evidence="6 7">
    <name type="scientific">Cystoisospora suis</name>
    <dbReference type="NCBI Taxonomy" id="483139"/>
    <lineage>
        <taxon>Eukaryota</taxon>
        <taxon>Sar</taxon>
        <taxon>Alveolata</taxon>
        <taxon>Apicomplexa</taxon>
        <taxon>Conoidasida</taxon>
        <taxon>Coccidia</taxon>
        <taxon>Eucoccidiorida</taxon>
        <taxon>Eimeriorina</taxon>
        <taxon>Sarcocystidae</taxon>
        <taxon>Cystoisospora</taxon>
    </lineage>
</organism>
<sequence>MVSTSRSPCFGFVRRTWIRGRGGASGGGEAPKTLTGLRHVSKGGVSRFSTFSSVLCYHSCFSSQFIFPERPTLRCRLKSQHLIACAPYMSQSFCSSLHPVVSLSLSPSSPLDFPSYPRSSFALSTNVFFSTPSGSLLADSASASFSTLLPRFFSSSTSGSSPSASPRTSPTASPTTPPQPSSSSSSRSDKTVPPKEGRLNLPMPPSSQTSKSQQERNERLDDMKCRRGNVFPWRAALLASCACITIACGVALQSERRKRSQLARTDMDAVGKPLLGGPWTLVDMYGNIRDSEEFVGKYQLIYFGFSFCPDICPQELEKMAQVIEIIVDPKRDTVAQVKAYCEEFHPRLLGFTGTPAQIKDVTRKFRVYFNEGIKNSEEDYLVDHSIIQYFMGRNGKFKDFFGKNMTVREIADQVAKHIKQDKQKEEKKRS</sequence>
<dbReference type="RefSeq" id="XP_067927686.1">
    <property type="nucleotide sequence ID" value="XM_068060341.1"/>
</dbReference>
<dbReference type="EMBL" id="MIGC01000044">
    <property type="protein sequence ID" value="PHJ26040.1"/>
    <property type="molecule type" value="Genomic_DNA"/>
</dbReference>
<feature type="region of interest" description="Disordered" evidence="4">
    <location>
        <begin position="155"/>
        <end position="220"/>
    </location>
</feature>
<proteinExistence type="inferred from homology"/>
<dbReference type="OrthoDB" id="270009at2759"/>
<name>A0A2C6L2B4_9APIC</name>
<accession>A0A2C6L2B4</accession>
<protein>
    <submittedName>
        <fullName evidence="6">Sco1 protein</fullName>
    </submittedName>
</protein>
<dbReference type="CDD" id="cd02968">
    <property type="entry name" value="SCO"/>
    <property type="match status" value="1"/>
</dbReference>
<keyword evidence="7" id="KW-1185">Reference proteome</keyword>
<dbReference type="GO" id="GO:0046872">
    <property type="term" value="F:metal ion binding"/>
    <property type="evidence" value="ECO:0007669"/>
    <property type="project" value="UniProtKB-KW"/>
</dbReference>
<evidence type="ECO:0000313" key="6">
    <source>
        <dbReference type="EMBL" id="PHJ26040.1"/>
    </source>
</evidence>
<keyword evidence="5" id="KW-1133">Transmembrane helix</keyword>
<dbReference type="GeneID" id="94423552"/>
<keyword evidence="3" id="KW-1015">Disulfide bond</keyword>
<reference evidence="6 7" key="1">
    <citation type="journal article" date="2017" name="Int. J. Parasitol.">
        <title>The genome of the protozoan parasite Cystoisospora suis and a reverse vaccinology approach to identify vaccine candidates.</title>
        <authorList>
            <person name="Palmieri N."/>
            <person name="Shrestha A."/>
            <person name="Ruttkowski B."/>
            <person name="Beck T."/>
            <person name="Vogl C."/>
            <person name="Tomley F."/>
            <person name="Blake D.P."/>
            <person name="Joachim A."/>
        </authorList>
    </citation>
    <scope>NUCLEOTIDE SEQUENCE [LARGE SCALE GENOMIC DNA]</scope>
    <source>
        <strain evidence="6 7">Wien I</strain>
    </source>
</reference>
<feature type="compositionally biased region" description="Low complexity" evidence="4">
    <location>
        <begin position="155"/>
        <end position="174"/>
    </location>
</feature>
<keyword evidence="2" id="KW-0479">Metal-binding</keyword>
<dbReference type="VEuPathDB" id="ToxoDB:CSUI_000107"/>
<dbReference type="Pfam" id="PF02630">
    <property type="entry name" value="SCO1-SenC"/>
    <property type="match status" value="1"/>
</dbReference>
<comment type="similarity">
    <text evidence="1">Belongs to the SCO1/2 family.</text>
</comment>
<dbReference type="PANTHER" id="PTHR12151">
    <property type="entry name" value="ELECTRON TRANSPORT PROTIN SCO1/SENC FAMILY MEMBER"/>
    <property type="match status" value="1"/>
</dbReference>
<evidence type="ECO:0000256" key="1">
    <source>
        <dbReference type="ARBA" id="ARBA00010996"/>
    </source>
</evidence>
<keyword evidence="2" id="KW-0186">Copper</keyword>